<evidence type="ECO:0000313" key="3">
    <source>
        <dbReference type="Proteomes" id="UP001497482"/>
    </source>
</evidence>
<keyword evidence="3" id="KW-1185">Reference proteome</keyword>
<accession>A0AAV2KRR8</accession>
<evidence type="ECO:0000256" key="1">
    <source>
        <dbReference type="SAM" id="MobiDB-lite"/>
    </source>
</evidence>
<organism evidence="2 3">
    <name type="scientific">Knipowitschia caucasica</name>
    <name type="common">Caucasian dwarf goby</name>
    <name type="synonym">Pomatoschistus caucasicus</name>
    <dbReference type="NCBI Taxonomy" id="637954"/>
    <lineage>
        <taxon>Eukaryota</taxon>
        <taxon>Metazoa</taxon>
        <taxon>Chordata</taxon>
        <taxon>Craniata</taxon>
        <taxon>Vertebrata</taxon>
        <taxon>Euteleostomi</taxon>
        <taxon>Actinopterygii</taxon>
        <taxon>Neopterygii</taxon>
        <taxon>Teleostei</taxon>
        <taxon>Neoteleostei</taxon>
        <taxon>Acanthomorphata</taxon>
        <taxon>Gobiaria</taxon>
        <taxon>Gobiiformes</taxon>
        <taxon>Gobioidei</taxon>
        <taxon>Gobiidae</taxon>
        <taxon>Gobiinae</taxon>
        <taxon>Knipowitschia</taxon>
    </lineage>
</organism>
<proteinExistence type="predicted"/>
<dbReference type="AlphaFoldDB" id="A0AAV2KRR8"/>
<sequence>MRHRGGGVPADGPLQVTPLSRVMRPQSLGPGGAGEDSGEGQCSSRADCGELGSHLLLGTSRHPAGGGSGVARDLVRMRRIGGAAQPCHPAALDLERAEDAKNTGTPSIAADVVKVLECGQDHYGVGYVAAGGCCRDVGLGEGGTGDEELMVGVWFLGAVLVLRRPLVLLCGETELWQHGQLLEFPETHPGFRFDGLRPEPRQGAA</sequence>
<protein>
    <submittedName>
        <fullName evidence="2">Uncharacterized protein</fullName>
    </submittedName>
</protein>
<feature type="region of interest" description="Disordered" evidence="1">
    <location>
        <begin position="1"/>
        <end position="44"/>
    </location>
</feature>
<dbReference type="Proteomes" id="UP001497482">
    <property type="component" value="Chromosome 2"/>
</dbReference>
<dbReference type="EMBL" id="OZ035824">
    <property type="protein sequence ID" value="CAL1592696.1"/>
    <property type="molecule type" value="Genomic_DNA"/>
</dbReference>
<evidence type="ECO:0000313" key="2">
    <source>
        <dbReference type="EMBL" id="CAL1592696.1"/>
    </source>
</evidence>
<reference evidence="2 3" key="1">
    <citation type="submission" date="2024-04" db="EMBL/GenBank/DDBJ databases">
        <authorList>
            <person name="Waldvogel A.-M."/>
            <person name="Schoenle A."/>
        </authorList>
    </citation>
    <scope>NUCLEOTIDE SEQUENCE [LARGE SCALE GENOMIC DNA]</scope>
</reference>
<name>A0AAV2KRR8_KNICA</name>
<gene>
    <name evidence="2" type="ORF">KC01_LOCUS21914</name>
</gene>